<evidence type="ECO:0000313" key="3">
    <source>
        <dbReference type="Proteomes" id="UP000250028"/>
    </source>
</evidence>
<proteinExistence type="predicted"/>
<dbReference type="EMBL" id="UESZ01000001">
    <property type="protein sequence ID" value="SSA35451.1"/>
    <property type="molecule type" value="Genomic_DNA"/>
</dbReference>
<dbReference type="Proteomes" id="UP000250028">
    <property type="component" value="Unassembled WGS sequence"/>
</dbReference>
<keyword evidence="3" id="KW-1185">Reference proteome</keyword>
<organism evidence="2 3">
    <name type="scientific">Branchiibius hedensis</name>
    <dbReference type="NCBI Taxonomy" id="672460"/>
    <lineage>
        <taxon>Bacteria</taxon>
        <taxon>Bacillati</taxon>
        <taxon>Actinomycetota</taxon>
        <taxon>Actinomycetes</taxon>
        <taxon>Micrococcales</taxon>
        <taxon>Dermacoccaceae</taxon>
        <taxon>Branchiibius</taxon>
    </lineage>
</organism>
<sequence>MTVAGWEQSVAMSMRGAVPPGLQAIIVDQWQEDEGCTPIIEKVVMQWKFIDCRSIIYLLPTVVYAGFALYHAKVL</sequence>
<reference evidence="3" key="1">
    <citation type="submission" date="2016-10" db="EMBL/GenBank/DDBJ databases">
        <authorList>
            <person name="Varghese N."/>
            <person name="Submissions S."/>
        </authorList>
    </citation>
    <scope>NUCLEOTIDE SEQUENCE [LARGE SCALE GENOMIC DNA]</scope>
    <source>
        <strain evidence="3">DSM 22951</strain>
    </source>
</reference>
<keyword evidence="1" id="KW-0812">Transmembrane</keyword>
<name>A0A2Y8ZSU5_9MICO</name>
<accession>A0A2Y8ZSU5</accession>
<evidence type="ECO:0000256" key="1">
    <source>
        <dbReference type="SAM" id="Phobius"/>
    </source>
</evidence>
<protein>
    <submittedName>
        <fullName evidence="2">Uncharacterized protein</fullName>
    </submittedName>
</protein>
<dbReference type="AlphaFoldDB" id="A0A2Y8ZSU5"/>
<keyword evidence="1" id="KW-1133">Transmembrane helix</keyword>
<keyword evidence="1" id="KW-0472">Membrane</keyword>
<feature type="transmembrane region" description="Helical" evidence="1">
    <location>
        <begin position="55"/>
        <end position="72"/>
    </location>
</feature>
<evidence type="ECO:0000313" key="2">
    <source>
        <dbReference type="EMBL" id="SSA35451.1"/>
    </source>
</evidence>
<gene>
    <name evidence="2" type="ORF">SAMN04489750_2811</name>
</gene>